<dbReference type="Pfam" id="PF05699">
    <property type="entry name" value="Dimer_Tnp_hAT"/>
    <property type="match status" value="1"/>
</dbReference>
<dbReference type="InterPro" id="IPR012337">
    <property type="entry name" value="RNaseH-like_sf"/>
</dbReference>
<reference evidence="7 8" key="1">
    <citation type="submission" date="2023-02" db="EMBL/GenBank/DDBJ databases">
        <title>LHISI_Scaffold_Assembly.</title>
        <authorList>
            <person name="Stuart O.P."/>
            <person name="Cleave R."/>
            <person name="Magrath M.J.L."/>
            <person name="Mikheyev A.S."/>
        </authorList>
    </citation>
    <scope>NUCLEOTIDE SEQUENCE [LARGE SCALE GENOMIC DNA]</scope>
    <source>
        <strain evidence="7">Daus_M_001</strain>
        <tissue evidence="7">Leg muscle</tissue>
    </source>
</reference>
<evidence type="ECO:0000256" key="5">
    <source>
        <dbReference type="ARBA" id="ARBA00023242"/>
    </source>
</evidence>
<keyword evidence="5" id="KW-0539">Nucleus</keyword>
<evidence type="ECO:0000313" key="8">
    <source>
        <dbReference type="Proteomes" id="UP001159363"/>
    </source>
</evidence>
<dbReference type="SUPFAM" id="SSF53098">
    <property type="entry name" value="Ribonuclease H-like"/>
    <property type="match status" value="1"/>
</dbReference>
<feature type="domain" description="HAT C-terminal dimerisation" evidence="6">
    <location>
        <begin position="270"/>
        <end position="348"/>
    </location>
</feature>
<accession>A0ABQ9I066</accession>
<dbReference type="InterPro" id="IPR008906">
    <property type="entry name" value="HATC_C_dom"/>
</dbReference>
<organism evidence="7 8">
    <name type="scientific">Dryococelus australis</name>
    <dbReference type="NCBI Taxonomy" id="614101"/>
    <lineage>
        <taxon>Eukaryota</taxon>
        <taxon>Metazoa</taxon>
        <taxon>Ecdysozoa</taxon>
        <taxon>Arthropoda</taxon>
        <taxon>Hexapoda</taxon>
        <taxon>Insecta</taxon>
        <taxon>Pterygota</taxon>
        <taxon>Neoptera</taxon>
        <taxon>Polyneoptera</taxon>
        <taxon>Phasmatodea</taxon>
        <taxon>Verophasmatodea</taxon>
        <taxon>Anareolatae</taxon>
        <taxon>Phasmatidae</taxon>
        <taxon>Eurycanthinae</taxon>
        <taxon>Dryococelus</taxon>
    </lineage>
</organism>
<evidence type="ECO:0000256" key="2">
    <source>
        <dbReference type="ARBA" id="ARBA00022723"/>
    </source>
</evidence>
<sequence>MPFSLAKHTADCLATILKESVELWELKGKVHAVVTDNTGNMVNGGIRANYHHVPCTAHFLQSTKYFRCLCKSQTNSSTSQTLLSLVLERLIERRHAILWLTPEISIHTELTSSEWSLLEHASFDLATLNISNENVTVTEVIPTVNGLKSELTTLTEQQHSGLKCVQKEMIHSSCCRFRSIETNNVFAVATLLVPRFKKTVVAELNACASATQHLIEEIRVYQCTPPANTTCGIPTDEEHDSKRLKGMLSIYSDIINKRSMPFTYRCPEAEVEMYLTEPPIPINSNPLQYRKTSPYTRLHKAAQKYLSSPAGSVASERLFSSAGLISSKKRSSLNPEKLRQLVFLNKNIYILKCCK</sequence>
<name>A0ABQ9I066_9NEOP</name>
<evidence type="ECO:0000313" key="7">
    <source>
        <dbReference type="EMBL" id="KAJ8889388.1"/>
    </source>
</evidence>
<evidence type="ECO:0000256" key="1">
    <source>
        <dbReference type="ARBA" id="ARBA00004123"/>
    </source>
</evidence>
<dbReference type="Proteomes" id="UP001159363">
    <property type="component" value="Chromosome 3"/>
</dbReference>
<keyword evidence="2" id="KW-0479">Metal-binding</keyword>
<dbReference type="PANTHER" id="PTHR46481:SF10">
    <property type="entry name" value="ZINC FINGER BED DOMAIN-CONTAINING PROTEIN 39"/>
    <property type="match status" value="1"/>
</dbReference>
<dbReference type="EMBL" id="JARBHB010000003">
    <property type="protein sequence ID" value="KAJ8889388.1"/>
    <property type="molecule type" value="Genomic_DNA"/>
</dbReference>
<dbReference type="InterPro" id="IPR052035">
    <property type="entry name" value="ZnF_BED_domain_contain"/>
</dbReference>
<keyword evidence="3" id="KW-0863">Zinc-finger</keyword>
<comment type="subcellular location">
    <subcellularLocation>
        <location evidence="1">Nucleus</location>
    </subcellularLocation>
</comment>
<keyword evidence="4" id="KW-0862">Zinc</keyword>
<evidence type="ECO:0000256" key="3">
    <source>
        <dbReference type="ARBA" id="ARBA00022771"/>
    </source>
</evidence>
<dbReference type="PANTHER" id="PTHR46481">
    <property type="entry name" value="ZINC FINGER BED DOMAIN-CONTAINING PROTEIN 4"/>
    <property type="match status" value="1"/>
</dbReference>
<comment type="caution">
    <text evidence="7">The sequence shown here is derived from an EMBL/GenBank/DDBJ whole genome shotgun (WGS) entry which is preliminary data.</text>
</comment>
<proteinExistence type="predicted"/>
<evidence type="ECO:0000259" key="6">
    <source>
        <dbReference type="Pfam" id="PF05699"/>
    </source>
</evidence>
<protein>
    <recommendedName>
        <fullName evidence="6">HAT C-terminal dimerisation domain-containing protein</fullName>
    </recommendedName>
</protein>
<evidence type="ECO:0000256" key="4">
    <source>
        <dbReference type="ARBA" id="ARBA00022833"/>
    </source>
</evidence>
<keyword evidence="8" id="KW-1185">Reference proteome</keyword>
<gene>
    <name evidence="7" type="ORF">PR048_008887</name>
</gene>